<dbReference type="PANTHER" id="PTHR32444:SF198">
    <property type="entry name" value="BULB-TYPE LECTIN DOMAIN-CONTAINING PROTEIN"/>
    <property type="match status" value="1"/>
</dbReference>
<dbReference type="Proteomes" id="UP001280121">
    <property type="component" value="Unassembled WGS sequence"/>
</dbReference>
<evidence type="ECO:0000256" key="1">
    <source>
        <dbReference type="ARBA" id="ARBA00022729"/>
    </source>
</evidence>
<evidence type="ECO:0000256" key="3">
    <source>
        <dbReference type="SAM" id="MobiDB-lite"/>
    </source>
</evidence>
<dbReference type="Gene3D" id="3.30.200.20">
    <property type="entry name" value="Phosphorylase Kinase, domain 1"/>
    <property type="match status" value="1"/>
</dbReference>
<dbReference type="PROSITE" id="PS50948">
    <property type="entry name" value="PAN"/>
    <property type="match status" value="1"/>
</dbReference>
<keyword evidence="2" id="KW-1015">Disulfide bond</keyword>
<dbReference type="InterPro" id="IPR011009">
    <property type="entry name" value="Kinase-like_dom_sf"/>
</dbReference>
<dbReference type="InterPro" id="IPR003609">
    <property type="entry name" value="Pan_app"/>
</dbReference>
<organism evidence="6 7">
    <name type="scientific">Dipteronia dyeriana</name>
    <dbReference type="NCBI Taxonomy" id="168575"/>
    <lineage>
        <taxon>Eukaryota</taxon>
        <taxon>Viridiplantae</taxon>
        <taxon>Streptophyta</taxon>
        <taxon>Embryophyta</taxon>
        <taxon>Tracheophyta</taxon>
        <taxon>Spermatophyta</taxon>
        <taxon>Magnoliopsida</taxon>
        <taxon>eudicotyledons</taxon>
        <taxon>Gunneridae</taxon>
        <taxon>Pentapetalae</taxon>
        <taxon>rosids</taxon>
        <taxon>malvids</taxon>
        <taxon>Sapindales</taxon>
        <taxon>Sapindaceae</taxon>
        <taxon>Hippocastanoideae</taxon>
        <taxon>Acereae</taxon>
        <taxon>Dipteronia</taxon>
    </lineage>
</organism>
<dbReference type="InterPro" id="IPR000858">
    <property type="entry name" value="S_locus_glycoprot_dom"/>
</dbReference>
<accession>A0AAD9TXY3</accession>
<sequence length="414" mass="47014">MARYTYGNDGFQLLVDNQADVVSFTYSFPNLPIFFALSSQGIYEGRYWNEGKKYWEVNFQSLQTECDVYGLCGAFGYCNPKKNPVCSCLRGFEPKDIEEWNSGNWTSGCVRKRLLQCEKMNQTGDKVENDGFLKLETTKLPVFAARSFVSIEKCRELCLNNCSCIAYAYDSGLRCMTWVGSLIDIQKLSSGAGDLYIRLAHSELEKRNTKVLIILPVVGGIITIAICAFFLQRWMSKRYALKERSKVLQLDKGEADTTASGENLNEVKLHDLPLFNFLKLANATDNFQSANKLGQGGFGPVYKRFIDMTMFTFRAWKLWNKNNIVDLIDPVISNPYFQSEISRCIHVGLLCVQEFVKDRPTMSTVISMLNSEIVDLPNPKQPAFTERRNSGEESSEQSQKRCSRNYVTVVTEGQ</sequence>
<keyword evidence="1" id="KW-0732">Signal</keyword>
<dbReference type="SUPFAM" id="SSF56112">
    <property type="entry name" value="Protein kinase-like (PK-like)"/>
    <property type="match status" value="2"/>
</dbReference>
<evidence type="ECO:0000256" key="2">
    <source>
        <dbReference type="ARBA" id="ARBA00023157"/>
    </source>
</evidence>
<dbReference type="CDD" id="cd01098">
    <property type="entry name" value="PAN_AP_plant"/>
    <property type="match status" value="1"/>
</dbReference>
<proteinExistence type="predicted"/>
<dbReference type="SMART" id="SM00473">
    <property type="entry name" value="PAN_AP"/>
    <property type="match status" value="1"/>
</dbReference>
<keyword evidence="4" id="KW-1133">Transmembrane helix</keyword>
<name>A0AAD9TXY3_9ROSI</name>
<dbReference type="Pfam" id="PF11883">
    <property type="entry name" value="DUF3403"/>
    <property type="match status" value="1"/>
</dbReference>
<protein>
    <recommendedName>
        <fullName evidence="5">Apple domain-containing protein</fullName>
    </recommendedName>
</protein>
<keyword evidence="4" id="KW-0472">Membrane</keyword>
<feature type="domain" description="Apple" evidence="5">
    <location>
        <begin position="117"/>
        <end position="200"/>
    </location>
</feature>
<dbReference type="GO" id="GO:0004674">
    <property type="term" value="F:protein serine/threonine kinase activity"/>
    <property type="evidence" value="ECO:0007669"/>
    <property type="project" value="InterPro"/>
</dbReference>
<keyword evidence="7" id="KW-1185">Reference proteome</keyword>
<dbReference type="InterPro" id="IPR021820">
    <property type="entry name" value="S-locus_recpt_kinase_C"/>
</dbReference>
<evidence type="ECO:0000313" key="7">
    <source>
        <dbReference type="Proteomes" id="UP001280121"/>
    </source>
</evidence>
<reference evidence="6" key="1">
    <citation type="journal article" date="2023" name="Plant J.">
        <title>Genome sequences and population genomics provide insights into the demographic history, inbreeding, and mutation load of two 'living fossil' tree species of Dipteronia.</title>
        <authorList>
            <person name="Feng Y."/>
            <person name="Comes H.P."/>
            <person name="Chen J."/>
            <person name="Zhu S."/>
            <person name="Lu R."/>
            <person name="Zhang X."/>
            <person name="Li P."/>
            <person name="Qiu J."/>
            <person name="Olsen K.M."/>
            <person name="Qiu Y."/>
        </authorList>
    </citation>
    <scope>NUCLEOTIDE SEQUENCE</scope>
    <source>
        <strain evidence="6">KIB01</strain>
    </source>
</reference>
<dbReference type="AlphaFoldDB" id="A0AAD9TXY3"/>
<evidence type="ECO:0000259" key="5">
    <source>
        <dbReference type="PROSITE" id="PS50948"/>
    </source>
</evidence>
<dbReference type="PANTHER" id="PTHR32444">
    <property type="entry name" value="BULB-TYPE LECTIN DOMAIN-CONTAINING PROTEIN"/>
    <property type="match status" value="1"/>
</dbReference>
<evidence type="ECO:0000256" key="4">
    <source>
        <dbReference type="SAM" id="Phobius"/>
    </source>
</evidence>
<dbReference type="Pfam" id="PF00954">
    <property type="entry name" value="S_locus_glycop"/>
    <property type="match status" value="1"/>
</dbReference>
<dbReference type="GO" id="GO:0048544">
    <property type="term" value="P:recognition of pollen"/>
    <property type="evidence" value="ECO:0007669"/>
    <property type="project" value="InterPro"/>
</dbReference>
<feature type="region of interest" description="Disordered" evidence="3">
    <location>
        <begin position="378"/>
        <end position="404"/>
    </location>
</feature>
<comment type="caution">
    <text evidence="6">The sequence shown here is derived from an EMBL/GenBank/DDBJ whole genome shotgun (WGS) entry which is preliminary data.</text>
</comment>
<dbReference type="EMBL" id="JANJYI010000006">
    <property type="protein sequence ID" value="KAK2644255.1"/>
    <property type="molecule type" value="Genomic_DNA"/>
</dbReference>
<keyword evidence="4" id="KW-0812">Transmembrane</keyword>
<evidence type="ECO:0000313" key="6">
    <source>
        <dbReference type="EMBL" id="KAK2644255.1"/>
    </source>
</evidence>
<dbReference type="Pfam" id="PF08276">
    <property type="entry name" value="PAN_2"/>
    <property type="match status" value="1"/>
</dbReference>
<gene>
    <name evidence="6" type="ORF">Ddye_019450</name>
</gene>
<feature type="transmembrane region" description="Helical" evidence="4">
    <location>
        <begin position="211"/>
        <end position="231"/>
    </location>
</feature>